<dbReference type="PROSITE" id="PS51891">
    <property type="entry name" value="CENP_V_GFA"/>
    <property type="match status" value="1"/>
</dbReference>
<keyword evidence="7" id="KW-1185">Reference proteome</keyword>
<evidence type="ECO:0000313" key="6">
    <source>
        <dbReference type="EMBL" id="MFC3192704.1"/>
    </source>
</evidence>
<comment type="similarity">
    <text evidence="1">Belongs to the Gfa family.</text>
</comment>
<dbReference type="Gene3D" id="3.90.1590.10">
    <property type="entry name" value="glutathione-dependent formaldehyde- activating enzyme (gfa)"/>
    <property type="match status" value="1"/>
</dbReference>
<evidence type="ECO:0000256" key="4">
    <source>
        <dbReference type="ARBA" id="ARBA00023239"/>
    </source>
</evidence>
<sequence length="167" mass="18684">MGKASSDLTGGCGCGQVRYELTNNPLFVHCCHCTWCQRESGSAFALNALIETTEVNITAGQPVLVKTPSESGQGQLMARCPDCQLALWSHYGGRNTLISFIRVGTLDHPALAPPDIHIYTRSQQPWLSIPETAIQCEGYYRRDEHWPADSLQRFYSVIRQWQQENPS</sequence>
<evidence type="ECO:0000256" key="1">
    <source>
        <dbReference type="ARBA" id="ARBA00005495"/>
    </source>
</evidence>
<gene>
    <name evidence="6" type="ORF">ACFODZ_00490</name>
</gene>
<reference evidence="7" key="1">
    <citation type="journal article" date="2019" name="Int. J. Syst. Evol. Microbiol.">
        <title>The Global Catalogue of Microorganisms (GCM) 10K type strain sequencing project: providing services to taxonomists for standard genome sequencing and annotation.</title>
        <authorList>
            <consortium name="The Broad Institute Genomics Platform"/>
            <consortium name="The Broad Institute Genome Sequencing Center for Infectious Disease"/>
            <person name="Wu L."/>
            <person name="Ma J."/>
        </authorList>
    </citation>
    <scope>NUCLEOTIDE SEQUENCE [LARGE SCALE GENOMIC DNA]</scope>
    <source>
        <strain evidence="7">KCTC 42953</strain>
    </source>
</reference>
<dbReference type="RefSeq" id="WP_077409394.1">
    <property type="nucleotide sequence ID" value="NZ_JBHRTS010000001.1"/>
</dbReference>
<dbReference type="InterPro" id="IPR011057">
    <property type="entry name" value="Mss4-like_sf"/>
</dbReference>
<dbReference type="Pfam" id="PF04828">
    <property type="entry name" value="GFA"/>
    <property type="match status" value="1"/>
</dbReference>
<name>A0ABV7J716_9GAMM</name>
<comment type="caution">
    <text evidence="6">The sequence shown here is derived from an EMBL/GenBank/DDBJ whole genome shotgun (WGS) entry which is preliminary data.</text>
</comment>
<protein>
    <submittedName>
        <fullName evidence="6">GFA family protein</fullName>
    </submittedName>
</protein>
<evidence type="ECO:0000313" key="7">
    <source>
        <dbReference type="Proteomes" id="UP001595533"/>
    </source>
</evidence>
<dbReference type="PANTHER" id="PTHR33337">
    <property type="entry name" value="GFA DOMAIN-CONTAINING PROTEIN"/>
    <property type="match status" value="1"/>
</dbReference>
<dbReference type="PANTHER" id="PTHR33337:SF33">
    <property type="entry name" value="CENP-V_GFA DOMAIN-CONTAINING PROTEIN"/>
    <property type="match status" value="1"/>
</dbReference>
<dbReference type="Proteomes" id="UP001595533">
    <property type="component" value="Unassembled WGS sequence"/>
</dbReference>
<proteinExistence type="inferred from homology"/>
<dbReference type="EMBL" id="JBHRTS010000001">
    <property type="protein sequence ID" value="MFC3192704.1"/>
    <property type="molecule type" value="Genomic_DNA"/>
</dbReference>
<feature type="domain" description="CENP-V/GFA" evidence="5">
    <location>
        <begin position="8"/>
        <end position="127"/>
    </location>
</feature>
<keyword evidence="2" id="KW-0479">Metal-binding</keyword>
<evidence type="ECO:0000256" key="2">
    <source>
        <dbReference type="ARBA" id="ARBA00022723"/>
    </source>
</evidence>
<organism evidence="6 7">
    <name type="scientific">Marinicella sediminis</name>
    <dbReference type="NCBI Taxonomy" id="1792834"/>
    <lineage>
        <taxon>Bacteria</taxon>
        <taxon>Pseudomonadati</taxon>
        <taxon>Pseudomonadota</taxon>
        <taxon>Gammaproteobacteria</taxon>
        <taxon>Lysobacterales</taxon>
        <taxon>Marinicellaceae</taxon>
        <taxon>Marinicella</taxon>
    </lineage>
</organism>
<accession>A0ABV7J716</accession>
<keyword evidence="3" id="KW-0862">Zinc</keyword>
<dbReference type="SUPFAM" id="SSF51316">
    <property type="entry name" value="Mss4-like"/>
    <property type="match status" value="1"/>
</dbReference>
<dbReference type="InterPro" id="IPR006913">
    <property type="entry name" value="CENP-V/GFA"/>
</dbReference>
<evidence type="ECO:0000259" key="5">
    <source>
        <dbReference type="PROSITE" id="PS51891"/>
    </source>
</evidence>
<evidence type="ECO:0000256" key="3">
    <source>
        <dbReference type="ARBA" id="ARBA00022833"/>
    </source>
</evidence>
<keyword evidence="4" id="KW-0456">Lyase</keyword>